<evidence type="ECO:0008006" key="3">
    <source>
        <dbReference type="Google" id="ProtNLM"/>
    </source>
</evidence>
<dbReference type="InterPro" id="IPR027417">
    <property type="entry name" value="P-loop_NTPase"/>
</dbReference>
<dbReference type="Proteomes" id="UP000033999">
    <property type="component" value="Unassembled WGS sequence"/>
</dbReference>
<evidence type="ECO:0000313" key="1">
    <source>
        <dbReference type="EMBL" id="KKU06579.1"/>
    </source>
</evidence>
<protein>
    <recommendedName>
        <fullName evidence="3">Thymidylate kinase</fullName>
    </recommendedName>
</protein>
<dbReference type="Gene3D" id="3.40.50.300">
    <property type="entry name" value="P-loop containing nucleotide triphosphate hydrolases"/>
    <property type="match status" value="1"/>
</dbReference>
<proteinExistence type="predicted"/>
<dbReference type="AlphaFoldDB" id="A0A0G1ME91"/>
<dbReference type="EMBL" id="LCKX01000028">
    <property type="protein sequence ID" value="KKU06579.1"/>
    <property type="molecule type" value="Genomic_DNA"/>
</dbReference>
<sequence length="142" mass="16907">MGYQELGILRPDLVLFLDVPPDISRKLNRQKSDRKYLKGMKQDIAERRRDHQLAAYKSYLNEVRLNDWWLKIRCLTNDKLELAAAVHHRIWNKLSGLEGQIILNAPPVFLPPDRDLQLLPQEFRHMILGIPRRSYFRRRPGR</sequence>
<reference evidence="1 2" key="1">
    <citation type="journal article" date="2015" name="Nature">
        <title>rRNA introns, odd ribosomes, and small enigmatic genomes across a large radiation of phyla.</title>
        <authorList>
            <person name="Brown C.T."/>
            <person name="Hug L.A."/>
            <person name="Thomas B.C."/>
            <person name="Sharon I."/>
            <person name="Castelle C.J."/>
            <person name="Singh A."/>
            <person name="Wilkins M.J."/>
            <person name="Williams K.H."/>
            <person name="Banfield J.F."/>
        </authorList>
    </citation>
    <scope>NUCLEOTIDE SEQUENCE [LARGE SCALE GENOMIC DNA]</scope>
</reference>
<evidence type="ECO:0000313" key="2">
    <source>
        <dbReference type="Proteomes" id="UP000033999"/>
    </source>
</evidence>
<comment type="caution">
    <text evidence="1">The sequence shown here is derived from an EMBL/GenBank/DDBJ whole genome shotgun (WGS) entry which is preliminary data.</text>
</comment>
<gene>
    <name evidence="1" type="ORF">UX10_C0028G0007</name>
</gene>
<accession>A0A0G1ME91</accession>
<organism evidence="1 2">
    <name type="scientific">Candidatus Magasanikbacteria bacterium GW2011_GWA2_45_39</name>
    <dbReference type="NCBI Taxonomy" id="1619041"/>
    <lineage>
        <taxon>Bacteria</taxon>
        <taxon>Candidatus Magasanikiibacteriota</taxon>
    </lineage>
</organism>
<name>A0A0G1ME91_9BACT</name>